<dbReference type="Pfam" id="PF03109">
    <property type="entry name" value="ABC1"/>
    <property type="match status" value="1"/>
</dbReference>
<evidence type="ECO:0000259" key="3">
    <source>
        <dbReference type="Pfam" id="PF03109"/>
    </source>
</evidence>
<gene>
    <name evidence="4" type="ORF">EDC63_101326</name>
</gene>
<reference evidence="4 5" key="1">
    <citation type="submission" date="2019-03" db="EMBL/GenBank/DDBJ databases">
        <title>Genomic Encyclopedia of Type Strains, Phase IV (KMG-IV): sequencing the most valuable type-strain genomes for metagenomic binning, comparative biology and taxonomic classification.</title>
        <authorList>
            <person name="Goeker M."/>
        </authorList>
    </citation>
    <scope>NUCLEOTIDE SEQUENCE [LARGE SCALE GENOMIC DNA]</scope>
    <source>
        <strain evidence="4 5">DSM 100309</strain>
    </source>
</reference>
<dbReference type="RefSeq" id="WP_124947696.1">
    <property type="nucleotide sequence ID" value="NZ_BHVT01000073.1"/>
</dbReference>
<feature type="transmembrane region" description="Helical" evidence="2">
    <location>
        <begin position="528"/>
        <end position="554"/>
    </location>
</feature>
<feature type="domain" description="ABC1 atypical kinase-like" evidence="3">
    <location>
        <begin position="99"/>
        <end position="343"/>
    </location>
</feature>
<evidence type="ECO:0000313" key="4">
    <source>
        <dbReference type="EMBL" id="TCV90356.1"/>
    </source>
</evidence>
<accession>A0A4R3YE52</accession>
<proteinExistence type="inferred from homology"/>
<dbReference type="InterPro" id="IPR011009">
    <property type="entry name" value="Kinase-like_dom_sf"/>
</dbReference>
<evidence type="ECO:0000313" key="5">
    <source>
        <dbReference type="Proteomes" id="UP000295367"/>
    </source>
</evidence>
<keyword evidence="2" id="KW-1133">Transmembrane helix</keyword>
<comment type="similarity">
    <text evidence="1">Belongs to the protein kinase superfamily. ADCK protein kinase family.</text>
</comment>
<organism evidence="4 5">
    <name type="scientific">Sulfurirhabdus autotrophica</name>
    <dbReference type="NCBI Taxonomy" id="1706046"/>
    <lineage>
        <taxon>Bacteria</taxon>
        <taxon>Pseudomonadati</taxon>
        <taxon>Pseudomonadota</taxon>
        <taxon>Betaproteobacteria</taxon>
        <taxon>Nitrosomonadales</taxon>
        <taxon>Sulfuricellaceae</taxon>
        <taxon>Sulfurirhabdus</taxon>
    </lineage>
</organism>
<dbReference type="PANTHER" id="PTHR10566:SF113">
    <property type="entry name" value="PROTEIN ACTIVITY OF BC1 COMPLEX KINASE 7, CHLOROPLASTIC"/>
    <property type="match status" value="1"/>
</dbReference>
<dbReference type="CDD" id="cd05121">
    <property type="entry name" value="ABC1_ADCK3-like"/>
    <property type="match status" value="1"/>
</dbReference>
<sequence length="559" mass="63087">MLWETINVMRDISRLHDITSVMIRYGGGDFVRLIGIGNILERAGRILHWKEASEISQLEPAVRVRRALEELGPAFVKLGQVLATRVDIFPPNWIAEFEKLQSEVPPVPFEDLLPDLQKILGKAPDEIFRDLNAIPFAAASIAQVHLAKLQDGTPVVLKIRRPGIESVIEADLRILAHLARLIESEIPESRRYQPSQVVSQFKRSLRRELDFAMEARNIDRFRNNFQDDPTVVVPQVYWEYTSEIMNVQEAIQGIPGTNLKKVDESGLDRKLLAARGADAVLKMIMIHGYFHADPHPGNVFYLPENRIGIIDFGMVGRITDYRRNQIVNLLYALAKKDEEGMLDVLMDWTGDGAVNETKLATDVSEFVFNFDNVQLKDLRLGPLLSEITVIMRENGLVLPSDLTLLFKALITLEGLGQQLDPEFHMLEHLTPFVRSVITERYKPAALLKRGQHGLKDLMEIATALPRDLAKLLREARRGKLKIDLDLKRLDHFGSQLDRSTNRLTLGILTASLVIGSSIVMTVKGGPTVFGLPLFGLLGFFVAFLNSIWIIFSIWRSGKE</sequence>
<dbReference type="InterPro" id="IPR004147">
    <property type="entry name" value="ABC1_dom"/>
</dbReference>
<evidence type="ECO:0000256" key="1">
    <source>
        <dbReference type="ARBA" id="ARBA00009670"/>
    </source>
</evidence>
<dbReference type="Proteomes" id="UP000295367">
    <property type="component" value="Unassembled WGS sequence"/>
</dbReference>
<protein>
    <submittedName>
        <fullName evidence="4">2-octaprenylphenol hydroxylase</fullName>
    </submittedName>
</protein>
<dbReference type="AlphaFoldDB" id="A0A4R3YE52"/>
<keyword evidence="5" id="KW-1185">Reference proteome</keyword>
<feature type="transmembrane region" description="Helical" evidence="2">
    <location>
        <begin position="503"/>
        <end position="522"/>
    </location>
</feature>
<comment type="caution">
    <text evidence="4">The sequence shown here is derived from an EMBL/GenBank/DDBJ whole genome shotgun (WGS) entry which is preliminary data.</text>
</comment>
<evidence type="ECO:0000256" key="2">
    <source>
        <dbReference type="SAM" id="Phobius"/>
    </source>
</evidence>
<dbReference type="InterPro" id="IPR050154">
    <property type="entry name" value="UbiB_kinase"/>
</dbReference>
<keyword evidence="2" id="KW-0472">Membrane</keyword>
<name>A0A4R3YE52_9PROT</name>
<dbReference type="EMBL" id="SMCO01000001">
    <property type="protein sequence ID" value="TCV90356.1"/>
    <property type="molecule type" value="Genomic_DNA"/>
</dbReference>
<keyword evidence="2" id="KW-0812">Transmembrane</keyword>
<dbReference type="OrthoDB" id="9795390at2"/>
<dbReference type="SUPFAM" id="SSF56112">
    <property type="entry name" value="Protein kinase-like (PK-like)"/>
    <property type="match status" value="1"/>
</dbReference>
<dbReference type="PANTHER" id="PTHR10566">
    <property type="entry name" value="CHAPERONE-ACTIVITY OF BC1 COMPLEX CABC1 -RELATED"/>
    <property type="match status" value="1"/>
</dbReference>